<feature type="domain" description="Creatinase N-terminal" evidence="3">
    <location>
        <begin position="12"/>
        <end position="150"/>
    </location>
</feature>
<reference evidence="4 5" key="1">
    <citation type="submission" date="2018-02" db="EMBL/GenBank/DDBJ databases">
        <title>The genomes of Aspergillus section Nigri reveals drivers in fungal speciation.</title>
        <authorList>
            <consortium name="DOE Joint Genome Institute"/>
            <person name="Vesth T.C."/>
            <person name="Nybo J."/>
            <person name="Theobald S."/>
            <person name="Brandl J."/>
            <person name="Frisvad J.C."/>
            <person name="Nielsen K.F."/>
            <person name="Lyhne E.K."/>
            <person name="Kogle M.E."/>
            <person name="Kuo A."/>
            <person name="Riley R."/>
            <person name="Clum A."/>
            <person name="Nolan M."/>
            <person name="Lipzen A."/>
            <person name="Salamov A."/>
            <person name="Henrissat B."/>
            <person name="Wiebenga A."/>
            <person name="De vries R.P."/>
            <person name="Grigoriev I.V."/>
            <person name="Mortensen U.H."/>
            <person name="Andersen M.R."/>
            <person name="Baker S.E."/>
        </authorList>
    </citation>
    <scope>NUCLEOTIDE SEQUENCE [LARGE SCALE GENOMIC DNA]</scope>
    <source>
        <strain evidence="4 5">CBS 101889</strain>
    </source>
</reference>
<dbReference type="Pfam" id="PF00557">
    <property type="entry name" value="Peptidase_M24"/>
    <property type="match status" value="1"/>
</dbReference>
<keyword evidence="4" id="KW-0645">Protease</keyword>
<dbReference type="VEuPathDB" id="FungiDB:BO97DRAFT_421065"/>
<evidence type="ECO:0000313" key="4">
    <source>
        <dbReference type="EMBL" id="RAL15815.1"/>
    </source>
</evidence>
<dbReference type="AlphaFoldDB" id="A0A395I7B5"/>
<protein>
    <recommendedName>
        <fullName evidence="1">Probable Xaa-Pro aminopeptidase P</fullName>
    </recommendedName>
</protein>
<dbReference type="InterPro" id="IPR000587">
    <property type="entry name" value="Creatinase_N"/>
</dbReference>
<dbReference type="InterPro" id="IPR036005">
    <property type="entry name" value="Creatinase/aminopeptidase-like"/>
</dbReference>
<organism evidence="4 5">
    <name type="scientific">Aspergillus homomorphus (strain CBS 101889)</name>
    <dbReference type="NCBI Taxonomy" id="1450537"/>
    <lineage>
        <taxon>Eukaryota</taxon>
        <taxon>Fungi</taxon>
        <taxon>Dikarya</taxon>
        <taxon>Ascomycota</taxon>
        <taxon>Pezizomycotina</taxon>
        <taxon>Eurotiomycetes</taxon>
        <taxon>Eurotiomycetidae</taxon>
        <taxon>Eurotiales</taxon>
        <taxon>Aspergillaceae</taxon>
        <taxon>Aspergillus</taxon>
        <taxon>Aspergillus subgen. Circumdati</taxon>
    </lineage>
</organism>
<keyword evidence="4" id="KW-0378">Hydrolase</keyword>
<dbReference type="SUPFAM" id="SSF55920">
    <property type="entry name" value="Creatinase/aminopeptidase"/>
    <property type="match status" value="1"/>
</dbReference>
<dbReference type="GeneID" id="37200986"/>
<sequence length="401" mass="43680">MANPQSSDIPPRVHRLKAQMVAHSLDAVICMKPESTFYLSGFNPIIYSEPIFVILTPHLDPILLVHVLRGKHAEASTWTPNLFLYGTWSNITTLAPTWPAALTTLLGDGNSKRIGVEQEFLPVTQFHQLVQALPTAQLADCTALIHQCRELKDADEIASARIAAQLADRGMEAAVAALQLQGATERDVVLASMRAMHEDWAAHYPDVEICDFGSLEGGYTSGLTAWVLSGPRQSFGCDNPVQRVPQAGETVSVFVWTVANGMHAELERTVCIGSVAASEKEALHATLDIRGEIALRLTPGTAVGELYETAKKGYDRRGYGEYLPGRIGHSIGLGPHELFSIDARSDRTLLPGMIVSLEPHIHIDGVASTQYSDTILITEDGHECLTRFPARVIQVAQAIYT</sequence>
<dbReference type="CDD" id="cd01066">
    <property type="entry name" value="APP_MetAP"/>
    <property type="match status" value="1"/>
</dbReference>
<dbReference type="SUPFAM" id="SSF53092">
    <property type="entry name" value="Creatinase/prolidase N-terminal domain"/>
    <property type="match status" value="1"/>
</dbReference>
<dbReference type="Pfam" id="PF01321">
    <property type="entry name" value="Creatinase_N"/>
    <property type="match status" value="1"/>
</dbReference>
<dbReference type="InterPro" id="IPR029149">
    <property type="entry name" value="Creatin/AminoP/Spt16_N"/>
</dbReference>
<dbReference type="STRING" id="1450537.A0A395I7B5"/>
<dbReference type="Proteomes" id="UP000248961">
    <property type="component" value="Unassembled WGS sequence"/>
</dbReference>
<dbReference type="InterPro" id="IPR050659">
    <property type="entry name" value="Peptidase_M24B"/>
</dbReference>
<evidence type="ECO:0000259" key="3">
    <source>
        <dbReference type="Pfam" id="PF01321"/>
    </source>
</evidence>
<keyword evidence="5" id="KW-1185">Reference proteome</keyword>
<dbReference type="Gene3D" id="3.40.350.10">
    <property type="entry name" value="Creatinase/prolidase N-terminal domain"/>
    <property type="match status" value="1"/>
</dbReference>
<evidence type="ECO:0000259" key="2">
    <source>
        <dbReference type="Pfam" id="PF00557"/>
    </source>
</evidence>
<evidence type="ECO:0000313" key="5">
    <source>
        <dbReference type="Proteomes" id="UP000248961"/>
    </source>
</evidence>
<evidence type="ECO:0000256" key="1">
    <source>
        <dbReference type="ARBA" id="ARBA00020658"/>
    </source>
</evidence>
<name>A0A395I7B5_ASPHC</name>
<keyword evidence="4" id="KW-0031">Aminopeptidase</keyword>
<dbReference type="GO" id="GO:0004177">
    <property type="term" value="F:aminopeptidase activity"/>
    <property type="evidence" value="ECO:0007669"/>
    <property type="project" value="UniProtKB-KW"/>
</dbReference>
<gene>
    <name evidence="4" type="ORF">BO97DRAFT_421065</name>
</gene>
<feature type="domain" description="Peptidase M24" evidence="2">
    <location>
        <begin position="160"/>
        <end position="379"/>
    </location>
</feature>
<dbReference type="Gene3D" id="3.90.230.10">
    <property type="entry name" value="Creatinase/methionine aminopeptidase superfamily"/>
    <property type="match status" value="1"/>
</dbReference>
<dbReference type="InterPro" id="IPR000994">
    <property type="entry name" value="Pept_M24"/>
</dbReference>
<dbReference type="PANTHER" id="PTHR46112">
    <property type="entry name" value="AMINOPEPTIDASE"/>
    <property type="match status" value="1"/>
</dbReference>
<dbReference type="OrthoDB" id="9995434at2759"/>
<dbReference type="RefSeq" id="XP_025554969.1">
    <property type="nucleotide sequence ID" value="XM_025696697.1"/>
</dbReference>
<accession>A0A395I7B5</accession>
<proteinExistence type="predicted"/>
<dbReference type="EMBL" id="KZ824270">
    <property type="protein sequence ID" value="RAL15815.1"/>
    <property type="molecule type" value="Genomic_DNA"/>
</dbReference>
<dbReference type="PANTHER" id="PTHR46112:SF2">
    <property type="entry name" value="XAA-PRO AMINOPEPTIDASE P-RELATED"/>
    <property type="match status" value="1"/>
</dbReference>